<dbReference type="Pfam" id="PF13360">
    <property type="entry name" value="PQQ_2"/>
    <property type="match status" value="1"/>
</dbReference>
<dbReference type="PROSITE" id="PS51257">
    <property type="entry name" value="PROKAR_LIPOPROTEIN"/>
    <property type="match status" value="1"/>
</dbReference>
<organism evidence="3 4">
    <name type="scientific">Roseivivax isoporae LMG 25204</name>
    <dbReference type="NCBI Taxonomy" id="1449351"/>
    <lineage>
        <taxon>Bacteria</taxon>
        <taxon>Pseudomonadati</taxon>
        <taxon>Pseudomonadota</taxon>
        <taxon>Alphaproteobacteria</taxon>
        <taxon>Rhodobacterales</taxon>
        <taxon>Roseobacteraceae</taxon>
        <taxon>Roseivivax</taxon>
    </lineage>
</organism>
<reference evidence="3 4" key="1">
    <citation type="submission" date="2014-01" db="EMBL/GenBank/DDBJ databases">
        <title>Roseivivax isoporae LMG 25204 Genome Sequencing.</title>
        <authorList>
            <person name="Lai Q."/>
            <person name="Li G."/>
            <person name="Shao Z."/>
        </authorList>
    </citation>
    <scope>NUCLEOTIDE SEQUENCE [LARGE SCALE GENOMIC DNA]</scope>
    <source>
        <strain evidence="3 4">LMG 25204</strain>
    </source>
</reference>
<comment type="caution">
    <text evidence="3">The sequence shown here is derived from an EMBL/GenBank/DDBJ whole genome shotgun (WGS) entry which is preliminary data.</text>
</comment>
<evidence type="ECO:0000313" key="3">
    <source>
        <dbReference type="EMBL" id="ETX26653.1"/>
    </source>
</evidence>
<evidence type="ECO:0000259" key="2">
    <source>
        <dbReference type="Pfam" id="PF13360"/>
    </source>
</evidence>
<evidence type="ECO:0000256" key="1">
    <source>
        <dbReference type="SAM" id="MobiDB-lite"/>
    </source>
</evidence>
<evidence type="ECO:0000313" key="4">
    <source>
        <dbReference type="Proteomes" id="UP000023430"/>
    </source>
</evidence>
<proteinExistence type="predicted"/>
<dbReference type="SMART" id="SM00564">
    <property type="entry name" value="PQQ"/>
    <property type="match status" value="6"/>
</dbReference>
<accession>X7F1N4</accession>
<dbReference type="InterPro" id="IPR011047">
    <property type="entry name" value="Quinoprotein_ADH-like_sf"/>
</dbReference>
<dbReference type="AlphaFoldDB" id="X7F1N4"/>
<sequence length="453" mass="47469">MRGGPARNDEGSLVRYLKTATILAGLAAVSACGERDVILPGERLGVREVLETGVPDAAPPPNRSAAAALPGPANGAWTQSPVSPHARVAHAALSLPLEPLWSRDIGAGDEKRQRLNVDPVSDGTRVFTMSSDFVVTALSAAGEVLWTRDLTPLRDANYQAQGGGLALGDGRLFVASGFGTLTALDPGQGTELWTQRLQATATGAPSYRDGLVYITSGDSVGWAIEADAGRVRWQTEGLADINNVAGAPPPAIGDDRVVFAFGNGTLRTAFREGGLPLWSEDVAGGRRGRALSTIDDITGDPLIDGGAVYAGNHSGRFAAFDLFSGDRLWTANEGALDRPLAAGGSVYFVSDRNQLVRLDAADGSRVWAVDLPDWERSRRPSRRRDSAYANHGPVLAGGQLIVASSDGVIRSFRPEDGSLSGTTEIPGGATTQPIVAGGTLYVVSKRGVLHAYR</sequence>
<dbReference type="InterPro" id="IPR002372">
    <property type="entry name" value="PQQ_rpt_dom"/>
</dbReference>
<name>X7F1N4_9RHOB</name>
<dbReference type="RefSeq" id="WP_084615527.1">
    <property type="nucleotide sequence ID" value="NZ_JAME01000068.1"/>
</dbReference>
<dbReference type="OrthoDB" id="5290752at2"/>
<dbReference type="InterPro" id="IPR015943">
    <property type="entry name" value="WD40/YVTN_repeat-like_dom_sf"/>
</dbReference>
<dbReference type="EMBL" id="JAME01000068">
    <property type="protein sequence ID" value="ETX26653.1"/>
    <property type="molecule type" value="Genomic_DNA"/>
</dbReference>
<keyword evidence="4" id="KW-1185">Reference proteome</keyword>
<dbReference type="Gene3D" id="2.130.10.10">
    <property type="entry name" value="YVTN repeat-like/Quinoprotein amine dehydrogenase"/>
    <property type="match status" value="1"/>
</dbReference>
<dbReference type="eggNOG" id="COG1520">
    <property type="taxonomic scope" value="Bacteria"/>
</dbReference>
<dbReference type="PANTHER" id="PTHR34512">
    <property type="entry name" value="CELL SURFACE PROTEIN"/>
    <property type="match status" value="1"/>
</dbReference>
<feature type="compositionally biased region" description="Low complexity" evidence="1">
    <location>
        <begin position="63"/>
        <end position="76"/>
    </location>
</feature>
<dbReference type="Proteomes" id="UP000023430">
    <property type="component" value="Unassembled WGS sequence"/>
</dbReference>
<dbReference type="PANTHER" id="PTHR34512:SF30">
    <property type="entry name" value="OUTER MEMBRANE PROTEIN ASSEMBLY FACTOR BAMB"/>
    <property type="match status" value="1"/>
</dbReference>
<protein>
    <submittedName>
        <fullName evidence="3">Quinoprotein</fullName>
    </submittedName>
</protein>
<feature type="region of interest" description="Disordered" evidence="1">
    <location>
        <begin position="53"/>
        <end position="82"/>
    </location>
</feature>
<dbReference type="SUPFAM" id="SSF50998">
    <property type="entry name" value="Quinoprotein alcohol dehydrogenase-like"/>
    <property type="match status" value="1"/>
</dbReference>
<dbReference type="InterPro" id="IPR018391">
    <property type="entry name" value="PQQ_b-propeller_rpt"/>
</dbReference>
<gene>
    <name evidence="3" type="ORF">RISW2_20865</name>
</gene>
<feature type="domain" description="Pyrrolo-quinoline quinone repeat" evidence="2">
    <location>
        <begin position="132"/>
        <end position="368"/>
    </location>
</feature>
<dbReference type="STRING" id="1449351.RISW2_20865"/>